<gene>
    <name evidence="2" type="ORF">HJC23_008241</name>
</gene>
<feature type="compositionally biased region" description="Basic and acidic residues" evidence="1">
    <location>
        <begin position="97"/>
        <end position="107"/>
    </location>
</feature>
<dbReference type="AlphaFoldDB" id="A0ABD3Q701"/>
<feature type="region of interest" description="Disordered" evidence="1">
    <location>
        <begin position="65"/>
        <end position="158"/>
    </location>
</feature>
<evidence type="ECO:0000256" key="1">
    <source>
        <dbReference type="SAM" id="MobiDB-lite"/>
    </source>
</evidence>
<keyword evidence="3" id="KW-1185">Reference proteome</keyword>
<comment type="caution">
    <text evidence="2">The sequence shown here is derived from an EMBL/GenBank/DDBJ whole genome shotgun (WGS) entry which is preliminary data.</text>
</comment>
<evidence type="ECO:0000313" key="3">
    <source>
        <dbReference type="Proteomes" id="UP001516023"/>
    </source>
</evidence>
<name>A0ABD3Q701_9STRA</name>
<accession>A0ABD3Q701</accession>
<feature type="compositionally biased region" description="Basic and acidic residues" evidence="1">
    <location>
        <begin position="65"/>
        <end position="89"/>
    </location>
</feature>
<dbReference type="EMBL" id="JABMIG020000068">
    <property type="protein sequence ID" value="KAL3795754.1"/>
    <property type="molecule type" value="Genomic_DNA"/>
</dbReference>
<reference evidence="2 3" key="1">
    <citation type="journal article" date="2020" name="G3 (Bethesda)">
        <title>Improved Reference Genome for Cyclotella cryptica CCMP332, a Model for Cell Wall Morphogenesis, Salinity Adaptation, and Lipid Production in Diatoms (Bacillariophyta).</title>
        <authorList>
            <person name="Roberts W.R."/>
            <person name="Downey K.M."/>
            <person name="Ruck E.C."/>
            <person name="Traller J.C."/>
            <person name="Alverson A.J."/>
        </authorList>
    </citation>
    <scope>NUCLEOTIDE SEQUENCE [LARGE SCALE GENOMIC DNA]</scope>
    <source>
        <strain evidence="2 3">CCMP332</strain>
    </source>
</reference>
<evidence type="ECO:0000313" key="2">
    <source>
        <dbReference type="EMBL" id="KAL3795754.1"/>
    </source>
</evidence>
<protein>
    <submittedName>
        <fullName evidence="2">Uncharacterized protein</fullName>
    </submittedName>
</protein>
<proteinExistence type="predicted"/>
<dbReference type="Proteomes" id="UP001516023">
    <property type="component" value="Unassembled WGS sequence"/>
</dbReference>
<sequence>MPEFSLPENVREVLSRLSVADQVVIRSYIAGLRDQLKEYKALAGHPEGDAHAHYHGHELCTADHGHHHGHAEAKDEGACEEHSCDGGHDHAHHHDHKKESDSHEHHEHAHAHHHDHKKEDEDNDMPAWKKQALESGADAMAAPFGGSWNTESSLDATK</sequence>
<feature type="compositionally biased region" description="Polar residues" evidence="1">
    <location>
        <begin position="147"/>
        <end position="158"/>
    </location>
</feature>
<organism evidence="2 3">
    <name type="scientific">Cyclotella cryptica</name>
    <dbReference type="NCBI Taxonomy" id="29204"/>
    <lineage>
        <taxon>Eukaryota</taxon>
        <taxon>Sar</taxon>
        <taxon>Stramenopiles</taxon>
        <taxon>Ochrophyta</taxon>
        <taxon>Bacillariophyta</taxon>
        <taxon>Coscinodiscophyceae</taxon>
        <taxon>Thalassiosirophycidae</taxon>
        <taxon>Stephanodiscales</taxon>
        <taxon>Stephanodiscaceae</taxon>
        <taxon>Cyclotella</taxon>
    </lineage>
</organism>